<dbReference type="Proteomes" id="UP000199568">
    <property type="component" value="Unassembled WGS sequence"/>
</dbReference>
<dbReference type="RefSeq" id="WP_090446838.1">
    <property type="nucleotide sequence ID" value="NZ_FOHU01000032.1"/>
</dbReference>
<gene>
    <name evidence="2" type="ORF">SAMN05660297_03482</name>
</gene>
<proteinExistence type="predicted"/>
<organism evidence="2 3">
    <name type="scientific">Natronincola peptidivorans</name>
    <dbReference type="NCBI Taxonomy" id="426128"/>
    <lineage>
        <taxon>Bacteria</taxon>
        <taxon>Bacillati</taxon>
        <taxon>Bacillota</taxon>
        <taxon>Clostridia</taxon>
        <taxon>Peptostreptococcales</taxon>
        <taxon>Natronincolaceae</taxon>
        <taxon>Natronincola</taxon>
    </lineage>
</organism>
<dbReference type="AlphaFoldDB" id="A0A1I0H3B5"/>
<reference evidence="2 3" key="1">
    <citation type="submission" date="2016-10" db="EMBL/GenBank/DDBJ databases">
        <authorList>
            <person name="de Groot N.N."/>
        </authorList>
    </citation>
    <scope>NUCLEOTIDE SEQUENCE [LARGE SCALE GENOMIC DNA]</scope>
    <source>
        <strain evidence="2 3">DSM 18979</strain>
    </source>
</reference>
<keyword evidence="1" id="KW-1133">Transmembrane helix</keyword>
<accession>A0A1I0H3B5</accession>
<evidence type="ECO:0000256" key="1">
    <source>
        <dbReference type="SAM" id="Phobius"/>
    </source>
</evidence>
<sequence length="67" mass="7431">MTDIAKESRGVLGGLFGKDSTILFFFLLLVIIFCNCRTLHGISGDSLLFFFLLLVVLFMGPRICGGW</sequence>
<protein>
    <recommendedName>
        <fullName evidence="4">Transmembrane protein</fullName>
    </recommendedName>
</protein>
<feature type="transmembrane region" description="Helical" evidence="1">
    <location>
        <begin position="21"/>
        <end position="40"/>
    </location>
</feature>
<evidence type="ECO:0008006" key="4">
    <source>
        <dbReference type="Google" id="ProtNLM"/>
    </source>
</evidence>
<dbReference type="STRING" id="426128.SAMN05660297_03482"/>
<evidence type="ECO:0000313" key="3">
    <source>
        <dbReference type="Proteomes" id="UP000199568"/>
    </source>
</evidence>
<evidence type="ECO:0000313" key="2">
    <source>
        <dbReference type="EMBL" id="SET78092.1"/>
    </source>
</evidence>
<name>A0A1I0H3B5_9FIRM</name>
<feature type="transmembrane region" description="Helical" evidence="1">
    <location>
        <begin position="46"/>
        <end position="64"/>
    </location>
</feature>
<keyword evidence="1" id="KW-0472">Membrane</keyword>
<dbReference type="EMBL" id="FOHU01000032">
    <property type="protein sequence ID" value="SET78092.1"/>
    <property type="molecule type" value="Genomic_DNA"/>
</dbReference>
<keyword evidence="1" id="KW-0812">Transmembrane</keyword>
<keyword evidence="3" id="KW-1185">Reference proteome</keyword>